<name>A0AB74J1K2_AURPU</name>
<comment type="caution">
    <text evidence="1">The sequence shown here is derived from an EMBL/GenBank/DDBJ whole genome shotgun (WGS) entry which is preliminary data.</text>
</comment>
<dbReference type="EMBL" id="QZAM01000059">
    <property type="protein sequence ID" value="THW46409.1"/>
    <property type="molecule type" value="Genomic_DNA"/>
</dbReference>
<reference evidence="1 2" key="1">
    <citation type="submission" date="2018-10" db="EMBL/GenBank/DDBJ databases">
        <title>Fifty Aureobasidium pullulans genomes reveal a recombining polyextremotolerant generalist.</title>
        <authorList>
            <person name="Gostincar C."/>
            <person name="Turk M."/>
            <person name="Zajc J."/>
            <person name="Gunde-Cimerman N."/>
        </authorList>
    </citation>
    <scope>NUCLEOTIDE SEQUENCE [LARGE SCALE GENOMIC DNA]</scope>
    <source>
        <strain evidence="1 2">EXF-10796</strain>
    </source>
</reference>
<dbReference type="AlphaFoldDB" id="A0AB74J1K2"/>
<evidence type="ECO:0000313" key="2">
    <source>
        <dbReference type="Proteomes" id="UP000309076"/>
    </source>
</evidence>
<proteinExistence type="predicted"/>
<organism evidence="1 2">
    <name type="scientific">Aureobasidium pullulans</name>
    <name type="common">Black yeast</name>
    <name type="synonym">Pullularia pullulans</name>
    <dbReference type="NCBI Taxonomy" id="5580"/>
    <lineage>
        <taxon>Eukaryota</taxon>
        <taxon>Fungi</taxon>
        <taxon>Dikarya</taxon>
        <taxon>Ascomycota</taxon>
        <taxon>Pezizomycotina</taxon>
        <taxon>Dothideomycetes</taxon>
        <taxon>Dothideomycetidae</taxon>
        <taxon>Dothideales</taxon>
        <taxon>Saccotheciaceae</taxon>
        <taxon>Aureobasidium</taxon>
    </lineage>
</organism>
<gene>
    <name evidence="1" type="ORF">D6D21_03916</name>
</gene>
<accession>A0AB74J1K2</accession>
<sequence length="172" mass="19558">MLRRLTRVKAGRHAPASRPIHDPSIITILVGPEELPFRIHENLYVLADYLDAQVVRIAAVDAMILRHEKSGLMTFDDIDFAFANTSLDSKLRELLVHITTYNLDIGSTAREDLIGMPDEFLKALSWVQQADAVPAHFHEPQDGPPWQTLNTCYYHEHSTEEEERDCAARVAR</sequence>
<evidence type="ECO:0000313" key="1">
    <source>
        <dbReference type="EMBL" id="THW46409.1"/>
    </source>
</evidence>
<protein>
    <submittedName>
        <fullName evidence="1">Uncharacterized protein</fullName>
    </submittedName>
</protein>
<dbReference type="Proteomes" id="UP000309076">
    <property type="component" value="Unassembled WGS sequence"/>
</dbReference>